<evidence type="ECO:0000313" key="1">
    <source>
        <dbReference type="EMBL" id="KAK6340939.1"/>
    </source>
</evidence>
<gene>
    <name evidence="1" type="ORF">TWF696_009253</name>
</gene>
<dbReference type="EMBL" id="JAVHNQ010000008">
    <property type="protein sequence ID" value="KAK6340939.1"/>
    <property type="molecule type" value="Genomic_DNA"/>
</dbReference>
<dbReference type="Proteomes" id="UP001375240">
    <property type="component" value="Unassembled WGS sequence"/>
</dbReference>
<proteinExistence type="predicted"/>
<organism evidence="1 2">
    <name type="scientific">Orbilia brochopaga</name>
    <dbReference type="NCBI Taxonomy" id="3140254"/>
    <lineage>
        <taxon>Eukaryota</taxon>
        <taxon>Fungi</taxon>
        <taxon>Dikarya</taxon>
        <taxon>Ascomycota</taxon>
        <taxon>Pezizomycotina</taxon>
        <taxon>Orbiliomycetes</taxon>
        <taxon>Orbiliales</taxon>
        <taxon>Orbiliaceae</taxon>
        <taxon>Orbilia</taxon>
    </lineage>
</organism>
<sequence length="132" mass="14847">MSEIPSGTTIIDQLMTAGRITSAKHRRLDRHAIIDMHHISIELFPAPVAPAEYCPGMGPRHGDNIEQVLMSSNLAPTVKGIFIDPRSNEDGEPEVWRLRLGFGRTRDIASPRGRRCFGIFPRFDEKKEGQVR</sequence>
<reference evidence="1 2" key="1">
    <citation type="submission" date="2019-10" db="EMBL/GenBank/DDBJ databases">
        <authorList>
            <person name="Palmer J.M."/>
        </authorList>
    </citation>
    <scope>NUCLEOTIDE SEQUENCE [LARGE SCALE GENOMIC DNA]</scope>
    <source>
        <strain evidence="1 2">TWF696</strain>
    </source>
</reference>
<name>A0AAV9UI51_9PEZI</name>
<protein>
    <submittedName>
        <fullName evidence="1">Uncharacterized protein</fullName>
    </submittedName>
</protein>
<comment type="caution">
    <text evidence="1">The sequence shown here is derived from an EMBL/GenBank/DDBJ whole genome shotgun (WGS) entry which is preliminary data.</text>
</comment>
<dbReference type="AlphaFoldDB" id="A0AAV9UI51"/>
<accession>A0AAV9UI51</accession>
<keyword evidence="2" id="KW-1185">Reference proteome</keyword>
<evidence type="ECO:0000313" key="2">
    <source>
        <dbReference type="Proteomes" id="UP001375240"/>
    </source>
</evidence>